<comment type="caution">
    <text evidence="1">The sequence shown here is derived from an EMBL/GenBank/DDBJ whole genome shotgun (WGS) entry which is preliminary data.</text>
</comment>
<sequence>MSWFGCCLILRHSKRLTNNERVSAKRSFRFLTVSLNVMMSGVSGATLLLYLAYSSSPNFPTNSLTLEASGRSFPSSFIKVPNLLNQLSNVDPFSGS</sequence>
<dbReference type="EMBL" id="CAVMJV010000015">
    <property type="protein sequence ID" value="CAK5054838.1"/>
    <property type="molecule type" value="Genomic_DNA"/>
</dbReference>
<reference evidence="1" key="1">
    <citation type="submission" date="2023-11" db="EMBL/GenBank/DDBJ databases">
        <authorList>
            <person name="Poullet M."/>
        </authorList>
    </citation>
    <scope>NUCLEOTIDE SEQUENCE</scope>
    <source>
        <strain evidence="1">E1834</strain>
    </source>
</reference>
<accession>A0ACB0YNG7</accession>
<organism evidence="1 2">
    <name type="scientific">Meloidogyne enterolobii</name>
    <name type="common">Root-knot nematode worm</name>
    <name type="synonym">Meloidogyne mayaguensis</name>
    <dbReference type="NCBI Taxonomy" id="390850"/>
    <lineage>
        <taxon>Eukaryota</taxon>
        <taxon>Metazoa</taxon>
        <taxon>Ecdysozoa</taxon>
        <taxon>Nematoda</taxon>
        <taxon>Chromadorea</taxon>
        <taxon>Rhabditida</taxon>
        <taxon>Tylenchina</taxon>
        <taxon>Tylenchomorpha</taxon>
        <taxon>Tylenchoidea</taxon>
        <taxon>Meloidogynidae</taxon>
        <taxon>Meloidogyninae</taxon>
        <taxon>Meloidogyne</taxon>
    </lineage>
</organism>
<evidence type="ECO:0000313" key="2">
    <source>
        <dbReference type="Proteomes" id="UP001497535"/>
    </source>
</evidence>
<name>A0ACB0YNG7_MELEN</name>
<protein>
    <submittedName>
        <fullName evidence="1">Uncharacterized protein</fullName>
    </submittedName>
</protein>
<evidence type="ECO:0000313" key="1">
    <source>
        <dbReference type="EMBL" id="CAK5054838.1"/>
    </source>
</evidence>
<dbReference type="Proteomes" id="UP001497535">
    <property type="component" value="Unassembled WGS sequence"/>
</dbReference>
<proteinExistence type="predicted"/>
<gene>
    <name evidence="1" type="ORF">MENTE1834_LOCUS14517</name>
</gene>
<keyword evidence="2" id="KW-1185">Reference proteome</keyword>